<organism evidence="2 3">
    <name type="scientific">Bathycoccus prasinos</name>
    <dbReference type="NCBI Taxonomy" id="41875"/>
    <lineage>
        <taxon>Eukaryota</taxon>
        <taxon>Viridiplantae</taxon>
        <taxon>Chlorophyta</taxon>
        <taxon>Mamiellophyceae</taxon>
        <taxon>Mamiellales</taxon>
        <taxon>Bathycoccaceae</taxon>
        <taxon>Bathycoccus</taxon>
    </lineage>
</organism>
<dbReference type="SUPFAM" id="SSF46565">
    <property type="entry name" value="Chaperone J-domain"/>
    <property type="match status" value="1"/>
</dbReference>
<sequence>MLPPSALLLKPSSSCTNALTSVLSRSKTSRLKGGGKGRRHAFVKTQKASSKSSNRFSFDESDAMETGEWSPYEVLEVDSNASAEEIRIAYKNKMKVFHPDVVKDKNSNGKAAFEINKAYVLLSEKREQTNSLLSAFSRSKGGRNNNEKTKEQKEGVVGPMSEYLLAELVVCGSVDEGLSEECSIDVQEIIVDEIQQFCSVLAFSSEMPLPMPIQVDRLENGVRMAFVRWDFDTKNLEQVGSLWFEYDTDDGMVKIARRWQKGETRGKRDELPGEKRILEDFYEQFKYLKSVGMDGLRGEDEDGNAMATREKEEQKGMKGALAMAMAFALPVLPTPPTFGKKVTPGGAYSHYAIKKNHKITDVDLGF</sequence>
<gene>
    <name evidence="2" type="ordered locus">Bathy16g01040</name>
</gene>
<evidence type="ECO:0000313" key="3">
    <source>
        <dbReference type="Proteomes" id="UP000198341"/>
    </source>
</evidence>
<feature type="domain" description="J" evidence="1">
    <location>
        <begin position="70"/>
        <end position="137"/>
    </location>
</feature>
<keyword evidence="3" id="KW-1185">Reference proteome</keyword>
<dbReference type="RefSeq" id="XP_007508649.1">
    <property type="nucleotide sequence ID" value="XM_007508587.1"/>
</dbReference>
<proteinExistence type="predicted"/>
<dbReference type="Pfam" id="PF00226">
    <property type="entry name" value="DnaJ"/>
    <property type="match status" value="1"/>
</dbReference>
<accession>K8EQD1</accession>
<dbReference type="InterPro" id="IPR036869">
    <property type="entry name" value="J_dom_sf"/>
</dbReference>
<dbReference type="PANTHER" id="PTHR45432">
    <property type="entry name" value="CHAPERONE PROTEIN DNAJ 11, CHLOROPLASTIC-LIKE"/>
    <property type="match status" value="1"/>
</dbReference>
<dbReference type="KEGG" id="bpg:Bathy16g01040"/>
<dbReference type="Gene3D" id="1.10.287.110">
    <property type="entry name" value="DnaJ domain"/>
    <property type="match status" value="1"/>
</dbReference>
<protein>
    <recommendedName>
        <fullName evidence="1">J domain-containing protein</fullName>
    </recommendedName>
</protein>
<reference evidence="2 3" key="1">
    <citation type="submission" date="2011-10" db="EMBL/GenBank/DDBJ databases">
        <authorList>
            <person name="Genoscope - CEA"/>
        </authorList>
    </citation>
    <scope>NUCLEOTIDE SEQUENCE [LARGE SCALE GENOMIC DNA]</scope>
    <source>
        <strain evidence="2 3">RCC 1105</strain>
    </source>
</reference>
<evidence type="ECO:0000259" key="1">
    <source>
        <dbReference type="PROSITE" id="PS50076"/>
    </source>
</evidence>
<dbReference type="InterPro" id="IPR001623">
    <property type="entry name" value="DnaJ_domain"/>
</dbReference>
<name>K8EQD1_9CHLO</name>
<dbReference type="PRINTS" id="PR00625">
    <property type="entry name" value="JDOMAIN"/>
</dbReference>
<dbReference type="SMART" id="SM00271">
    <property type="entry name" value="DnaJ"/>
    <property type="match status" value="1"/>
</dbReference>
<dbReference type="AlphaFoldDB" id="K8EQD1"/>
<dbReference type="Pfam" id="PF23650">
    <property type="entry name" value="DUF7148"/>
    <property type="match status" value="1"/>
</dbReference>
<dbReference type="OrthoDB" id="445556at2759"/>
<dbReference type="Proteomes" id="UP000198341">
    <property type="component" value="Chromosome 16"/>
</dbReference>
<dbReference type="CDD" id="cd06257">
    <property type="entry name" value="DnaJ"/>
    <property type="match status" value="1"/>
</dbReference>
<dbReference type="EMBL" id="FO082263">
    <property type="protein sequence ID" value="CCO20266.1"/>
    <property type="molecule type" value="Genomic_DNA"/>
</dbReference>
<dbReference type="STRING" id="41875.K8EQD1"/>
<dbReference type="PROSITE" id="PS50076">
    <property type="entry name" value="DNAJ_2"/>
    <property type="match status" value="1"/>
</dbReference>
<dbReference type="GeneID" id="19011117"/>
<dbReference type="PANTHER" id="PTHR45432:SF2">
    <property type="entry name" value="CHAPERONE PROTEIN DNAJ 11, CHLOROPLASTIC"/>
    <property type="match status" value="1"/>
</dbReference>
<dbReference type="InterPro" id="IPR055572">
    <property type="entry name" value="DUF7148"/>
</dbReference>
<evidence type="ECO:0000313" key="2">
    <source>
        <dbReference type="EMBL" id="CCO20266.1"/>
    </source>
</evidence>